<keyword evidence="3" id="KW-1185">Reference proteome</keyword>
<comment type="caution">
    <text evidence="2">The sequence shown here is derived from an EMBL/GenBank/DDBJ whole genome shotgun (WGS) entry which is preliminary data.</text>
</comment>
<feature type="region of interest" description="Disordered" evidence="1">
    <location>
        <begin position="232"/>
        <end position="301"/>
    </location>
</feature>
<gene>
    <name evidence="2" type="ORF">B0H16DRAFT_1819919</name>
</gene>
<proteinExistence type="predicted"/>
<evidence type="ECO:0000256" key="1">
    <source>
        <dbReference type="SAM" id="MobiDB-lite"/>
    </source>
</evidence>
<feature type="region of interest" description="Disordered" evidence="1">
    <location>
        <begin position="490"/>
        <end position="544"/>
    </location>
</feature>
<reference evidence="2" key="1">
    <citation type="submission" date="2023-03" db="EMBL/GenBank/DDBJ databases">
        <title>Massive genome expansion in bonnet fungi (Mycena s.s.) driven by repeated elements and novel gene families across ecological guilds.</title>
        <authorList>
            <consortium name="Lawrence Berkeley National Laboratory"/>
            <person name="Harder C.B."/>
            <person name="Miyauchi S."/>
            <person name="Viragh M."/>
            <person name="Kuo A."/>
            <person name="Thoen E."/>
            <person name="Andreopoulos B."/>
            <person name="Lu D."/>
            <person name="Skrede I."/>
            <person name="Drula E."/>
            <person name="Henrissat B."/>
            <person name="Morin E."/>
            <person name="Kohler A."/>
            <person name="Barry K."/>
            <person name="LaButti K."/>
            <person name="Morin E."/>
            <person name="Salamov A."/>
            <person name="Lipzen A."/>
            <person name="Mereny Z."/>
            <person name="Hegedus B."/>
            <person name="Baldrian P."/>
            <person name="Stursova M."/>
            <person name="Weitz H."/>
            <person name="Taylor A."/>
            <person name="Grigoriev I.V."/>
            <person name="Nagy L.G."/>
            <person name="Martin F."/>
            <person name="Kauserud H."/>
        </authorList>
    </citation>
    <scope>NUCLEOTIDE SEQUENCE</scope>
    <source>
        <strain evidence="2">CBHHK182m</strain>
    </source>
</reference>
<dbReference type="EMBL" id="JARKIB010000400">
    <property type="protein sequence ID" value="KAJ7711249.1"/>
    <property type="molecule type" value="Genomic_DNA"/>
</dbReference>
<dbReference type="AlphaFoldDB" id="A0AAD7MCW0"/>
<organism evidence="2 3">
    <name type="scientific">Mycena metata</name>
    <dbReference type="NCBI Taxonomy" id="1033252"/>
    <lineage>
        <taxon>Eukaryota</taxon>
        <taxon>Fungi</taxon>
        <taxon>Dikarya</taxon>
        <taxon>Basidiomycota</taxon>
        <taxon>Agaricomycotina</taxon>
        <taxon>Agaricomycetes</taxon>
        <taxon>Agaricomycetidae</taxon>
        <taxon>Agaricales</taxon>
        <taxon>Marasmiineae</taxon>
        <taxon>Mycenaceae</taxon>
        <taxon>Mycena</taxon>
    </lineage>
</organism>
<feature type="compositionally biased region" description="Low complexity" evidence="1">
    <location>
        <begin position="174"/>
        <end position="188"/>
    </location>
</feature>
<accession>A0AAD7MCW0</accession>
<evidence type="ECO:0000313" key="2">
    <source>
        <dbReference type="EMBL" id="KAJ7711249.1"/>
    </source>
</evidence>
<dbReference type="Proteomes" id="UP001215598">
    <property type="component" value="Unassembled WGS sequence"/>
</dbReference>
<feature type="compositionally biased region" description="Basic and acidic residues" evidence="1">
    <location>
        <begin position="532"/>
        <end position="544"/>
    </location>
</feature>
<evidence type="ECO:0000313" key="3">
    <source>
        <dbReference type="Proteomes" id="UP001215598"/>
    </source>
</evidence>
<name>A0AAD7MCW0_9AGAR</name>
<protein>
    <submittedName>
        <fullName evidence="2">Uncharacterized protein</fullName>
    </submittedName>
</protein>
<feature type="compositionally biased region" description="Polar residues" evidence="1">
    <location>
        <begin position="515"/>
        <end position="527"/>
    </location>
</feature>
<sequence>MPRRKRVLEVLEVAPPLEPRKPSAAELALQEENDQRVIALLKYRLEPILSQLKRKFKRFTKRATEEYAYAFAGMEDVHPHPPLEVLTTTVEVQTDPNGSINIMEQEHLGLPLVNGHVNGVTAEPEAPAAPAQRRPELYDMDLERMHTQLYKGRYLTPQDFLDDVGKIVPPYPNRSRSSSSSAISLSTRPNPYADSLKRARRPFSLVWLPDNRRPPHLLGLLLFSGVSVDADKSQNEATSHGRRVPPASRPRSPNSPPHLNVSSSLTPRTAKLRAQVKQGGHVSAGGTHSHPRHPSPLHALGTSYWRTTLIRPHATRREEPRVAFARTHSSTSASVSARVRKYDAQRIATNRARPESPRLRSRHHIPRRDTAAHSVPRARLVAAVRWAPELAPPLPYSPAADSGGGDSPRRTPAPGVVLYAPSCYLGRHVPAASRPPHSLAALPSQSDPLPRVFAWTAGWASSAASALAAAVSLHTSRAAWESLPRWAGSAAPCRLSSWPPHWPPREDEARRSRHSNSNGPVTSSTEPVWSESRQENRREGSGGI</sequence>
<feature type="region of interest" description="Disordered" evidence="1">
    <location>
        <begin position="166"/>
        <end position="194"/>
    </location>
</feature>